<evidence type="ECO:0000313" key="1">
    <source>
        <dbReference type="EMBL" id="MBN7798579.1"/>
    </source>
</evidence>
<dbReference type="Proteomes" id="UP000664303">
    <property type="component" value="Unassembled WGS sequence"/>
</dbReference>
<protein>
    <submittedName>
        <fullName evidence="1">DUF1415 domain-containing protein</fullName>
    </submittedName>
</protein>
<accession>A0A939DI76</accession>
<dbReference type="RefSeq" id="WP_206562027.1">
    <property type="nucleotide sequence ID" value="NZ_JAFKCZ010000016.1"/>
</dbReference>
<dbReference type="AlphaFoldDB" id="A0A939DI76"/>
<evidence type="ECO:0000313" key="2">
    <source>
        <dbReference type="Proteomes" id="UP000664303"/>
    </source>
</evidence>
<dbReference type="EMBL" id="JAFKCZ010000016">
    <property type="protein sequence ID" value="MBN7798579.1"/>
    <property type="molecule type" value="Genomic_DNA"/>
</dbReference>
<dbReference type="InterPro" id="IPR009858">
    <property type="entry name" value="DUF1415"/>
</dbReference>
<reference evidence="1" key="1">
    <citation type="submission" date="2021-02" db="EMBL/GenBank/DDBJ databases">
        <title>PHA producing bacteria isolated from coastal sediment in Guangdong, Shenzhen.</title>
        <authorList>
            <person name="Zheng W."/>
            <person name="Yu S."/>
            <person name="Huang Y."/>
        </authorList>
    </citation>
    <scope>NUCLEOTIDE SEQUENCE</scope>
    <source>
        <strain evidence="1">TN14-10</strain>
    </source>
</reference>
<sequence length="193" mass="21328">MVDHQRRDRITAEVDRWLNAVVLGLNLCPFARKPVDGGQVRVSVSTARGAEALLSDLLSELQHLDSQPPATTETTLLVIPDYLPDFLDFNQFLDLAEALLEQYGYAGVYQLATFHPHYQFAGTDAGDAENLTNRAPYPILHLLREASIEGALAGHPDPEGIPAANIRRVEALTPQQIRALFPYLDPAYCPPSR</sequence>
<gene>
    <name evidence="1" type="ORF">JYP50_18400</name>
</gene>
<name>A0A939DI76_9GAMM</name>
<dbReference type="Pfam" id="PF07209">
    <property type="entry name" value="DUF1415"/>
    <property type="match status" value="1"/>
</dbReference>
<keyword evidence="2" id="KW-1185">Reference proteome</keyword>
<organism evidence="1 2">
    <name type="scientific">Parahaliea mediterranea</name>
    <dbReference type="NCBI Taxonomy" id="651086"/>
    <lineage>
        <taxon>Bacteria</taxon>
        <taxon>Pseudomonadati</taxon>
        <taxon>Pseudomonadota</taxon>
        <taxon>Gammaproteobacteria</taxon>
        <taxon>Cellvibrionales</taxon>
        <taxon>Halieaceae</taxon>
        <taxon>Parahaliea</taxon>
    </lineage>
</organism>
<proteinExistence type="predicted"/>
<comment type="caution">
    <text evidence="1">The sequence shown here is derived from an EMBL/GenBank/DDBJ whole genome shotgun (WGS) entry which is preliminary data.</text>
</comment>